<reference evidence="5" key="1">
    <citation type="journal article" date="2019" name="Microbiology">
        <title>Complete Genome Sequence of an Uncultured Bacterium of the Candidate Phylum Bipolaricaulota.</title>
        <authorList>
            <person name="Kadnikov V.V."/>
            <person name="Mardanov A.V."/>
            <person name="Beletsky A.V."/>
            <person name="Frank Y.A."/>
            <person name="Karnachuk O.V."/>
            <person name="Ravin N.V."/>
        </authorList>
    </citation>
    <scope>NUCLEOTIDE SEQUENCE [LARGE SCALE GENOMIC DNA]</scope>
</reference>
<sequence>MGVMIKDFSSWMEYEGASEGSGRSEKIWLVDPNNSEVGLFKFRKSEYTTEHLSEKIASEIAKLINIECMKVDLGSYNSRIGCISYKINNDNENLREGIQFINKYYPSYDPNLLYDNEQMEYYSLDMILHSLKEFDFQKEFLKIPIFDFLIGNTDRHQNNWAILQKGKSYTLCPLYDNASSLCCYIQESKIDGYLGNDKVRFLSLVDTKSTSRIRINKNIKKEPTHLEVLRFLRDNYYNDVIDIVQTINYHINENSLDEILEQYTADIVSKRRKILIKKFLIEKVNLMAHQFNLRKEE</sequence>
<dbReference type="GO" id="GO:0016301">
    <property type="term" value="F:kinase activity"/>
    <property type="evidence" value="ECO:0007669"/>
    <property type="project" value="UniProtKB-KW"/>
</dbReference>
<organism evidence="4 5">
    <name type="scientific">Candidatus Syntrophocurvum alkaliphilum</name>
    <dbReference type="NCBI Taxonomy" id="2293317"/>
    <lineage>
        <taxon>Bacteria</taxon>
        <taxon>Bacillati</taxon>
        <taxon>Bacillota</taxon>
        <taxon>Clostridia</taxon>
        <taxon>Eubacteriales</taxon>
        <taxon>Syntrophomonadaceae</taxon>
        <taxon>Candidatus Syntrophocurvum</taxon>
    </lineage>
</organism>
<dbReference type="InterPro" id="IPR012893">
    <property type="entry name" value="HipA-like_C"/>
</dbReference>
<dbReference type="AlphaFoldDB" id="A0A6I6DJ70"/>
<keyword evidence="2" id="KW-0418">Kinase</keyword>
<evidence type="ECO:0000313" key="5">
    <source>
        <dbReference type="Proteomes" id="UP000426444"/>
    </source>
</evidence>
<proteinExistence type="predicted"/>
<dbReference type="Gene3D" id="1.10.1070.20">
    <property type="match status" value="1"/>
</dbReference>
<evidence type="ECO:0000256" key="2">
    <source>
        <dbReference type="ARBA" id="ARBA00022777"/>
    </source>
</evidence>
<protein>
    <recommendedName>
        <fullName evidence="3">HipA-like C-terminal domain-containing protein</fullName>
    </recommendedName>
</protein>
<feature type="domain" description="HipA-like C-terminal" evidence="3">
    <location>
        <begin position="22"/>
        <end position="190"/>
    </location>
</feature>
<keyword evidence="1" id="KW-0808">Transferase</keyword>
<evidence type="ECO:0000256" key="1">
    <source>
        <dbReference type="ARBA" id="ARBA00022679"/>
    </source>
</evidence>
<evidence type="ECO:0000313" key="4">
    <source>
        <dbReference type="EMBL" id="QGT99511.1"/>
    </source>
</evidence>
<dbReference type="EMBL" id="CP046457">
    <property type="protein sequence ID" value="QGT99511.1"/>
    <property type="molecule type" value="Genomic_DNA"/>
</dbReference>
<accession>A0A6I6DJ70</accession>
<dbReference type="Pfam" id="PF07804">
    <property type="entry name" value="HipA_C"/>
    <property type="match status" value="1"/>
</dbReference>
<keyword evidence="5" id="KW-1185">Reference proteome</keyword>
<dbReference type="Proteomes" id="UP000426444">
    <property type="component" value="Chromosome"/>
</dbReference>
<gene>
    <name evidence="4" type="ORF">SYNTR_0918</name>
</gene>
<name>A0A6I6DJ70_9FIRM</name>
<dbReference type="KEGG" id="salq:SYNTR_0918"/>
<evidence type="ECO:0000259" key="3">
    <source>
        <dbReference type="Pfam" id="PF07804"/>
    </source>
</evidence>